<sequence length="195" mass="20416">MPSPIPAPPVILSKVGRAAHDIGLAGLLGGNLFGRLAMHPSVTEISDEAERGKLVNAAWRRYGAVNSVSLAAVAAGWTGARMRESANGKLSGDERRLAYTKDALVGLVAATGLATAAEGMRFARMAPGGAVPLRDGDHAAPAASENARRSKRRVNALSTANLLTELALVAVNSALAQEGFRRPPARRLIPRWGRL</sequence>
<keyword evidence="2" id="KW-1185">Reference proteome</keyword>
<reference evidence="1" key="1">
    <citation type="submission" date="2022-10" db="EMBL/GenBank/DDBJ databases">
        <title>The WGS of Solirubrobacter ginsenosidimutans DSM 21036.</title>
        <authorList>
            <person name="Jiang Z."/>
        </authorList>
    </citation>
    <scope>NUCLEOTIDE SEQUENCE</scope>
    <source>
        <strain evidence="1">DSM 21036</strain>
    </source>
</reference>
<comment type="caution">
    <text evidence="1">The sequence shown here is derived from an EMBL/GenBank/DDBJ whole genome shotgun (WGS) entry which is preliminary data.</text>
</comment>
<dbReference type="EMBL" id="JAPDOD010000095">
    <property type="protein sequence ID" value="MDA0167249.1"/>
    <property type="molecule type" value="Genomic_DNA"/>
</dbReference>
<dbReference type="AlphaFoldDB" id="A0A9X3S5Y5"/>
<dbReference type="Proteomes" id="UP001149140">
    <property type="component" value="Unassembled WGS sequence"/>
</dbReference>
<protein>
    <submittedName>
        <fullName evidence="1">Uncharacterized protein</fullName>
    </submittedName>
</protein>
<gene>
    <name evidence="1" type="ORF">OM076_43720</name>
</gene>
<organism evidence="1 2">
    <name type="scientific">Solirubrobacter ginsenosidimutans</name>
    <dbReference type="NCBI Taxonomy" id="490573"/>
    <lineage>
        <taxon>Bacteria</taxon>
        <taxon>Bacillati</taxon>
        <taxon>Actinomycetota</taxon>
        <taxon>Thermoleophilia</taxon>
        <taxon>Solirubrobacterales</taxon>
        <taxon>Solirubrobacteraceae</taxon>
        <taxon>Solirubrobacter</taxon>
    </lineage>
</organism>
<name>A0A9X3S5Y5_9ACTN</name>
<dbReference type="RefSeq" id="WP_270046497.1">
    <property type="nucleotide sequence ID" value="NZ_JAPDOD010000095.1"/>
</dbReference>
<evidence type="ECO:0000313" key="2">
    <source>
        <dbReference type="Proteomes" id="UP001149140"/>
    </source>
</evidence>
<proteinExistence type="predicted"/>
<evidence type="ECO:0000313" key="1">
    <source>
        <dbReference type="EMBL" id="MDA0167249.1"/>
    </source>
</evidence>
<accession>A0A9X3S5Y5</accession>